<protein>
    <submittedName>
        <fullName evidence="5">Phage tail tape measure protein, TP901 family, core region</fullName>
    </submittedName>
</protein>
<keyword evidence="3" id="KW-0812">Transmembrane</keyword>
<reference evidence="5 6" key="1">
    <citation type="submission" date="2012-12" db="EMBL/GenBank/DDBJ databases">
        <title>The Genome Sequence of Bacillus cereus VD133.</title>
        <authorList>
            <consortium name="The Broad Institute Genome Sequencing Platform"/>
            <consortium name="The Broad Institute Genome Sequencing Center for Infectious Disease"/>
            <person name="Feldgarden M."/>
            <person name="Van der Auwera G.A."/>
            <person name="Mahillon J."/>
            <person name="Duprez V."/>
            <person name="Timmery S."/>
            <person name="Mattelet C."/>
            <person name="Dierick K."/>
            <person name="Sun M."/>
            <person name="Yu Z."/>
            <person name="Zhu L."/>
            <person name="Hu X."/>
            <person name="Shank E.B."/>
            <person name="Swiecicka I."/>
            <person name="Hansen B.M."/>
            <person name="Andrup L."/>
            <person name="Walker B."/>
            <person name="Young S.K."/>
            <person name="Zeng Q."/>
            <person name="Gargeya S."/>
            <person name="Fitzgerald M."/>
            <person name="Haas B."/>
            <person name="Abouelleil A."/>
            <person name="Alvarado L."/>
            <person name="Arachchi H.M."/>
            <person name="Berlin A.M."/>
            <person name="Chapman S.B."/>
            <person name="Dewar J."/>
            <person name="Goldberg J."/>
            <person name="Griggs A."/>
            <person name="Gujja S."/>
            <person name="Hansen M."/>
            <person name="Howarth C."/>
            <person name="Imamovic A."/>
            <person name="Larimer J."/>
            <person name="McCowan C."/>
            <person name="Murphy C."/>
            <person name="Neiman D."/>
            <person name="Pearson M."/>
            <person name="Priest M."/>
            <person name="Roberts A."/>
            <person name="Saif S."/>
            <person name="Shea T."/>
            <person name="Sisk P."/>
            <person name="Sykes S."/>
            <person name="Wortman J."/>
            <person name="Nusbaum C."/>
            <person name="Birren B."/>
        </authorList>
    </citation>
    <scope>NUCLEOTIDE SEQUENCE [LARGE SCALE GENOMIC DNA]</scope>
    <source>
        <strain evidence="5 6">VD133</strain>
    </source>
</reference>
<keyword evidence="3" id="KW-0472">Membrane</keyword>
<dbReference type="PANTHER" id="PTHR37813:SF1">
    <property type="entry name" value="FELS-2 PROPHAGE PROTEIN"/>
    <property type="match status" value="1"/>
</dbReference>
<evidence type="ECO:0000313" key="6">
    <source>
        <dbReference type="Proteomes" id="UP000014018"/>
    </source>
</evidence>
<keyword evidence="3" id="KW-1133">Transmembrane helix</keyword>
<dbReference type="PANTHER" id="PTHR37813">
    <property type="entry name" value="FELS-2 PROPHAGE PROTEIN"/>
    <property type="match status" value="1"/>
</dbReference>
<dbReference type="Proteomes" id="UP000014018">
    <property type="component" value="Unassembled WGS sequence"/>
</dbReference>
<name>A0A9W5V0H1_BACCE</name>
<proteinExistence type="predicted"/>
<evidence type="ECO:0000313" key="5">
    <source>
        <dbReference type="EMBL" id="EOO29543.1"/>
    </source>
</evidence>
<sequence length="1239" mass="137454">MGEETIDKGHFITGEKMPGNSKERNVVLHFKMDGQVQYANTLKQINMVMNNAAKEYKNHIAAMGQDATMTDKLLAEKKKLEIQMEAAKKRTAMLRSEYQAMSKDTSTTAEQLNKMYGKLLDAERAETSLDNAMKRVNEGLSEQAIEAREARGKLVDLQENAKKLEVEQKQLASAFKLQTAELGRNASESDKLELAQKQLRQQMDMTEKVVQNLEQQLSAAKSAYGENSTEVKQLETSLNQAKTTLKQFDNSLKTTNEGLSQQATESRKAKGDLDSLQQSEKNLEAEQKRLTSAFKLQNAELGANASEADKLGLAQRQLSQQTEMTGRVVDNLERQLSATKKVYGENSKEVQQLETKLNQAKTTLKQFENSLHSVGQSGSQAADGMEQLGKKLDLHNMMEATQILQGVSQKLIEIGKSVVNTAIEFDGSQRKIQASLGLTGKGAENLQKIAVNTWKKGFGENLEEVDNALIKVYQNMRDVPHEELQGASENVLTLAKLYDVDLNEATRGVGQLMSQFGLSTQQTFDLLAAGAQAGLNYSDELFDNLSEYAPLFKQAGFSADEMFTILTNGTKNGSYNLDYINDLVKEFGIRVQDGSKGVSEGFGDLSEETQKVWESFNEGKGTAADVFNAVLGDLQKMDDKVKANQIGVALFGTKWEDMGAEAVLSLNNVHGGLGDVNGRMDEMKKLQEESLGQQFQKALRETQAALEPVGQKLAELAKTILPPLVEGVKSVMDWFNKLSEADQTLLMVMGALSTAFIILTPIVAALAVSFGALNLAFLPVAATIAAVSLAITGIIMLIRNWGAITDWLSEKWIQFKDWFGELWSGLVQVCSDGWSSTVDYFSGAWSSFTEMMHSFFDPIGQFFIDLWSGIVETASTWWSNLVTTAFELWGQLKQSWEETWNSILTFLDPVISLISTVLEAGWLLIQAGTQIAWAAISKYIIDPITEAYNWCKEQLGELVSWLNSQWETVKSYTSAAWNLVKQYVIQPVQELWNATKQKLSDLANWILGNWETIKFYTLSAWNLVKQHVINPVTEAYSQAKQKFSDLYNSAQEKFDSVKNAAQEKFESAKRSIIDPIKDAVDKVKGFIDKIKGFFSDLKLKIPKPEMPKMPHFSLETSTKNILGKDITYPSGIGVQWRAKGGIFTRPTIFGMNGGNLQGAGEAGPEGVLPLNKKTLGAIGEGIAATMSSEPTIVNIYNPSVREDRDIDRLVGKIDDELVQKGRNSKIARGRNERAGHRYR</sequence>
<keyword evidence="1" id="KW-1188">Viral release from host cell</keyword>
<feature type="domain" description="Phage tail tape measure protein" evidence="4">
    <location>
        <begin position="455"/>
        <end position="652"/>
    </location>
</feature>
<evidence type="ECO:0000256" key="2">
    <source>
        <dbReference type="SAM" id="Coils"/>
    </source>
</evidence>
<accession>A0A9W5V0H1</accession>
<gene>
    <name evidence="5" type="ORF">IIU_05573</name>
</gene>
<dbReference type="EMBL" id="AHFB01000093">
    <property type="protein sequence ID" value="EOO29543.1"/>
    <property type="molecule type" value="Genomic_DNA"/>
</dbReference>
<evidence type="ECO:0000256" key="3">
    <source>
        <dbReference type="SAM" id="Phobius"/>
    </source>
</evidence>
<comment type="caution">
    <text evidence="5">The sequence shown here is derived from an EMBL/GenBank/DDBJ whole genome shotgun (WGS) entry which is preliminary data.</text>
</comment>
<feature type="coiled-coil region" evidence="2">
    <location>
        <begin position="70"/>
        <end position="97"/>
    </location>
</feature>
<dbReference type="AlphaFoldDB" id="A0A9W5V0H1"/>
<feature type="coiled-coil region" evidence="2">
    <location>
        <begin position="140"/>
        <end position="296"/>
    </location>
</feature>
<dbReference type="NCBIfam" id="TIGR01760">
    <property type="entry name" value="tape_meas_TP901"/>
    <property type="match status" value="1"/>
</dbReference>
<organism evidence="5 6">
    <name type="scientific">Bacillus cereus VD133</name>
    <dbReference type="NCBI Taxonomy" id="1053233"/>
    <lineage>
        <taxon>Bacteria</taxon>
        <taxon>Bacillati</taxon>
        <taxon>Bacillota</taxon>
        <taxon>Bacilli</taxon>
        <taxon>Bacillales</taxon>
        <taxon>Bacillaceae</taxon>
        <taxon>Bacillus</taxon>
        <taxon>Bacillus cereus group</taxon>
    </lineage>
</organism>
<evidence type="ECO:0000259" key="4">
    <source>
        <dbReference type="Pfam" id="PF10145"/>
    </source>
</evidence>
<keyword evidence="2" id="KW-0175">Coiled coil</keyword>
<feature type="transmembrane region" description="Helical" evidence="3">
    <location>
        <begin position="775"/>
        <end position="798"/>
    </location>
</feature>
<dbReference type="InterPro" id="IPR010090">
    <property type="entry name" value="Phage_tape_meas"/>
</dbReference>
<dbReference type="Pfam" id="PF10145">
    <property type="entry name" value="PhageMin_Tail"/>
    <property type="match status" value="1"/>
</dbReference>
<evidence type="ECO:0000256" key="1">
    <source>
        <dbReference type="ARBA" id="ARBA00022612"/>
    </source>
</evidence>
<feature type="transmembrane region" description="Helical" evidence="3">
    <location>
        <begin position="745"/>
        <end position="768"/>
    </location>
</feature>
<feature type="coiled-coil region" evidence="2">
    <location>
        <begin position="343"/>
        <end position="370"/>
    </location>
</feature>